<evidence type="ECO:0000313" key="1">
    <source>
        <dbReference type="EMBL" id="GAA4340446.1"/>
    </source>
</evidence>
<dbReference type="CDD" id="cd07067">
    <property type="entry name" value="HP_PGM_like"/>
    <property type="match status" value="1"/>
</dbReference>
<dbReference type="EMBL" id="BAABGY010000014">
    <property type="protein sequence ID" value="GAA4340446.1"/>
    <property type="molecule type" value="Genomic_DNA"/>
</dbReference>
<dbReference type="InterPro" id="IPR013078">
    <property type="entry name" value="His_Pase_superF_clade-1"/>
</dbReference>
<dbReference type="SMART" id="SM00855">
    <property type="entry name" value="PGAM"/>
    <property type="match status" value="1"/>
</dbReference>
<dbReference type="Gene3D" id="3.40.50.1240">
    <property type="entry name" value="Phosphoglycerate mutase-like"/>
    <property type="match status" value="1"/>
</dbReference>
<protein>
    <submittedName>
        <fullName evidence="1">Phosphohistidine phosphatase SixA</fullName>
    </submittedName>
</protein>
<dbReference type="Pfam" id="PF00300">
    <property type="entry name" value="His_Phos_1"/>
    <property type="match status" value="1"/>
</dbReference>
<dbReference type="SUPFAM" id="SSF53254">
    <property type="entry name" value="Phosphoglycerate mutase-like"/>
    <property type="match status" value="1"/>
</dbReference>
<sequence length="165" mass="18431">MKTLLLVRHAKSSWDDITMKDFDRPLNDRGKKDAPEMAERVKEHGVKVEHLVSSPAKRAKRTARYFAEAFGFGKDDIQLVDNLYEPTQQAFTEAVAALPDGKSVVALFAHNPGITEYVNSLSTVRVDDMPTCAVFAVSTDAKSWADFASSEKKFLFFDYPKNPLG</sequence>
<dbReference type="PANTHER" id="PTHR47623:SF1">
    <property type="entry name" value="OS09G0287300 PROTEIN"/>
    <property type="match status" value="1"/>
</dbReference>
<dbReference type="InterPro" id="IPR029033">
    <property type="entry name" value="His_PPase_superfam"/>
</dbReference>
<gene>
    <name evidence="1" type="primary">sixA</name>
    <name evidence="1" type="ORF">GCM10023184_38140</name>
</gene>
<dbReference type="Proteomes" id="UP001501725">
    <property type="component" value="Unassembled WGS sequence"/>
</dbReference>
<keyword evidence="2" id="KW-1185">Reference proteome</keyword>
<organism evidence="1 2">
    <name type="scientific">Flaviaesturariibacter amylovorans</name>
    <dbReference type="NCBI Taxonomy" id="1084520"/>
    <lineage>
        <taxon>Bacteria</taxon>
        <taxon>Pseudomonadati</taxon>
        <taxon>Bacteroidota</taxon>
        <taxon>Chitinophagia</taxon>
        <taxon>Chitinophagales</taxon>
        <taxon>Chitinophagaceae</taxon>
        <taxon>Flaviaestuariibacter</taxon>
    </lineage>
</organism>
<dbReference type="RefSeq" id="WP_345257454.1">
    <property type="nucleotide sequence ID" value="NZ_BAABGY010000014.1"/>
</dbReference>
<comment type="caution">
    <text evidence="1">The sequence shown here is derived from an EMBL/GenBank/DDBJ whole genome shotgun (WGS) entry which is preliminary data.</text>
</comment>
<reference evidence="2" key="1">
    <citation type="journal article" date="2019" name="Int. J. Syst. Evol. Microbiol.">
        <title>The Global Catalogue of Microorganisms (GCM) 10K type strain sequencing project: providing services to taxonomists for standard genome sequencing and annotation.</title>
        <authorList>
            <consortium name="The Broad Institute Genomics Platform"/>
            <consortium name="The Broad Institute Genome Sequencing Center for Infectious Disease"/>
            <person name="Wu L."/>
            <person name="Ma J."/>
        </authorList>
    </citation>
    <scope>NUCLEOTIDE SEQUENCE [LARGE SCALE GENOMIC DNA]</scope>
    <source>
        <strain evidence="2">JCM 17919</strain>
    </source>
</reference>
<accession>A0ABP8HJZ0</accession>
<proteinExistence type="predicted"/>
<name>A0ABP8HJZ0_9BACT</name>
<evidence type="ECO:0000313" key="2">
    <source>
        <dbReference type="Proteomes" id="UP001501725"/>
    </source>
</evidence>
<dbReference type="PANTHER" id="PTHR47623">
    <property type="entry name" value="OS09G0287300 PROTEIN"/>
    <property type="match status" value="1"/>
</dbReference>